<evidence type="ECO:0000256" key="2">
    <source>
        <dbReference type="SAM" id="Phobius"/>
    </source>
</evidence>
<evidence type="ECO:0000313" key="3">
    <source>
        <dbReference type="EMBL" id="MDV7015671.1"/>
    </source>
</evidence>
<name>A0AAE4UBY8_MYCIT</name>
<sequence>MNNDDGAGDGIADSAPTAEHETVADTAMEIGAAETELLPEAIRSVETPAAWSLDDDANAGAEVTYFRDRLASAAIPLFLTALAVFILAAAIGGVLWTRQSASKQGTGGTAPVKPVALLDGSYRLDYDYSQATINGSPNPPPADQPQSATVWVAFHSSCTPAGCAATGVTLDEKDHQKVARPSNSSEYRFDGKRWQRVPARQRERDEQCSIEGNEHVPGEDTVVVTISMEPQPGGTLRGLKTVTVITSECSKEGSVRQFSFAATRVGDAPAGVALPDPAVVPTPNTAPAAPAPGPSLEGMYRLLNDGTQDTDSAPVGSRRGGPATEWWALRSWCKPAGCIATKADLDQANPQEASGGGGVFRFLNDHWQDNAIQVLMACKDVATRPPDPSLQIVTERTWSLWPQPDGALRAVETITVSQEKCGLPRRVIEMRYAVTRVGDVPPTVIVADPKLF</sequence>
<protein>
    <submittedName>
        <fullName evidence="3">Uncharacterized protein</fullName>
    </submittedName>
</protein>
<proteinExistence type="predicted"/>
<evidence type="ECO:0000313" key="4">
    <source>
        <dbReference type="Proteomes" id="UP001187143"/>
    </source>
</evidence>
<keyword evidence="2" id="KW-1133">Transmembrane helix</keyword>
<feature type="transmembrane region" description="Helical" evidence="2">
    <location>
        <begin position="74"/>
        <end position="96"/>
    </location>
</feature>
<dbReference type="EMBL" id="JAWLLD010000046">
    <property type="protein sequence ID" value="MDV7015671.1"/>
    <property type="molecule type" value="Genomic_DNA"/>
</dbReference>
<reference evidence="3" key="1">
    <citation type="submission" date="2023-10" db="EMBL/GenBank/DDBJ databases">
        <title>Characterization and genome sequence of Mycobacterium intracellulare ABSURDO, a novel pathogenic isolate with three colony morphotypes that vary in growth and acid-fastness.</title>
        <authorList>
            <person name="Jude B.A."/>
            <person name="Robinson R.T."/>
        </authorList>
    </citation>
    <scope>NUCLEOTIDE SEQUENCE</scope>
    <source>
        <strain evidence="3">ABSURDO Component B</strain>
    </source>
</reference>
<feature type="region of interest" description="Disordered" evidence="1">
    <location>
        <begin position="1"/>
        <end position="21"/>
    </location>
</feature>
<evidence type="ECO:0000256" key="1">
    <source>
        <dbReference type="SAM" id="MobiDB-lite"/>
    </source>
</evidence>
<gene>
    <name evidence="3" type="ORF">R4F53_25715</name>
</gene>
<comment type="caution">
    <text evidence="3">The sequence shown here is derived from an EMBL/GenBank/DDBJ whole genome shotgun (WGS) entry which is preliminary data.</text>
</comment>
<keyword evidence="2" id="KW-0472">Membrane</keyword>
<keyword evidence="2" id="KW-0812">Transmembrane</keyword>
<organism evidence="3 4">
    <name type="scientific">Mycobacterium intracellulare</name>
    <dbReference type="NCBI Taxonomy" id="1767"/>
    <lineage>
        <taxon>Bacteria</taxon>
        <taxon>Bacillati</taxon>
        <taxon>Actinomycetota</taxon>
        <taxon>Actinomycetes</taxon>
        <taxon>Mycobacteriales</taxon>
        <taxon>Mycobacteriaceae</taxon>
        <taxon>Mycobacterium</taxon>
        <taxon>Mycobacterium avium complex (MAC)</taxon>
    </lineage>
</organism>
<accession>A0AAE4UBY8</accession>
<dbReference type="AlphaFoldDB" id="A0AAE4UBY8"/>
<dbReference type="Proteomes" id="UP001187143">
    <property type="component" value="Unassembled WGS sequence"/>
</dbReference>
<dbReference type="RefSeq" id="WP_317728788.1">
    <property type="nucleotide sequence ID" value="NZ_JAWLLC010000038.1"/>
</dbReference>